<gene>
    <name evidence="2" type="ORF">TPHV1_210002</name>
</gene>
<evidence type="ECO:0000313" key="3">
    <source>
        <dbReference type="Proteomes" id="UP000042527"/>
    </source>
</evidence>
<keyword evidence="1" id="KW-0472">Membrane</keyword>
<accession>A0A0B7GT01</accession>
<keyword evidence="1" id="KW-1133">Transmembrane helix</keyword>
<proteinExistence type="predicted"/>
<sequence length="40" mass="4773">MYSLDAWIYIYAMVYQFLSNVKFLLNVSLICDNFTPISFQ</sequence>
<organism evidence="2 3">
    <name type="scientific">Treponema phagedenis</name>
    <dbReference type="NCBI Taxonomy" id="162"/>
    <lineage>
        <taxon>Bacteria</taxon>
        <taxon>Pseudomonadati</taxon>
        <taxon>Spirochaetota</taxon>
        <taxon>Spirochaetia</taxon>
        <taxon>Spirochaetales</taxon>
        <taxon>Treponemataceae</taxon>
        <taxon>Treponema</taxon>
    </lineage>
</organism>
<evidence type="ECO:0000256" key="1">
    <source>
        <dbReference type="SAM" id="Phobius"/>
    </source>
</evidence>
<feature type="transmembrane region" description="Helical" evidence="1">
    <location>
        <begin position="6"/>
        <end position="25"/>
    </location>
</feature>
<keyword evidence="3" id="KW-1185">Reference proteome</keyword>
<dbReference type="AlphaFoldDB" id="A0A0B7GT01"/>
<dbReference type="Proteomes" id="UP000042527">
    <property type="component" value="Unassembled WGS sequence"/>
</dbReference>
<keyword evidence="1" id="KW-0812">Transmembrane</keyword>
<protein>
    <submittedName>
        <fullName evidence="2">Uncharacterized protein</fullName>
    </submittedName>
</protein>
<name>A0A0B7GT01_TREPH</name>
<evidence type="ECO:0000313" key="2">
    <source>
        <dbReference type="EMBL" id="CEM61769.1"/>
    </source>
</evidence>
<reference evidence="3" key="1">
    <citation type="submission" date="2015-01" db="EMBL/GenBank/DDBJ databases">
        <authorList>
            <person name="Manzoor Shahid"/>
            <person name="Zubair Saima"/>
        </authorList>
    </citation>
    <scope>NUCLEOTIDE SEQUENCE [LARGE SCALE GENOMIC DNA]</scope>
    <source>
        <strain evidence="3">V1</strain>
    </source>
</reference>
<dbReference type="EMBL" id="CDNC01000014">
    <property type="protein sequence ID" value="CEM61769.1"/>
    <property type="molecule type" value="Genomic_DNA"/>
</dbReference>